<dbReference type="Proteomes" id="UP000798662">
    <property type="component" value="Chromosome 3"/>
</dbReference>
<sequence length="204" mass="20832">MAGADIVTAEFGSDPAACSLVNRHVPSAAVPLASSTGGDAIFPEPDAPCDADRWSLAACAVDVAAATVTLEVDRPLAAANAAQDRPVVLGAGGGGGRQIVAAEAAIDAASDAGKLLHDSVLQSCELDEQWAGFVAGKSCISEKPQCRDVVHRILERRPSALLTSLFERADLLPGDRLELTGSHDTAKIDAAGDEPPITWGLGTA</sequence>
<accession>A0ACC3CA63</accession>
<dbReference type="EMBL" id="CM020620">
    <property type="protein sequence ID" value="KAK1867136.1"/>
    <property type="molecule type" value="Genomic_DNA"/>
</dbReference>
<name>A0ACC3CA63_PYRYE</name>
<evidence type="ECO:0000313" key="1">
    <source>
        <dbReference type="EMBL" id="KAK1867136.1"/>
    </source>
</evidence>
<comment type="caution">
    <text evidence="1">The sequence shown here is derived from an EMBL/GenBank/DDBJ whole genome shotgun (WGS) entry which is preliminary data.</text>
</comment>
<gene>
    <name evidence="1" type="ORF">I4F81_009645</name>
</gene>
<evidence type="ECO:0000313" key="2">
    <source>
        <dbReference type="Proteomes" id="UP000798662"/>
    </source>
</evidence>
<keyword evidence="2" id="KW-1185">Reference proteome</keyword>
<protein>
    <submittedName>
        <fullName evidence="1">Uncharacterized protein</fullName>
    </submittedName>
</protein>
<proteinExistence type="predicted"/>
<organism evidence="1 2">
    <name type="scientific">Pyropia yezoensis</name>
    <name type="common">Susabi-nori</name>
    <name type="synonym">Porphyra yezoensis</name>
    <dbReference type="NCBI Taxonomy" id="2788"/>
    <lineage>
        <taxon>Eukaryota</taxon>
        <taxon>Rhodophyta</taxon>
        <taxon>Bangiophyceae</taxon>
        <taxon>Bangiales</taxon>
        <taxon>Bangiaceae</taxon>
        <taxon>Pyropia</taxon>
    </lineage>
</organism>
<reference evidence="1" key="1">
    <citation type="submission" date="2019-11" db="EMBL/GenBank/DDBJ databases">
        <title>Nori genome reveals adaptations in red seaweeds to the harsh intertidal environment.</title>
        <authorList>
            <person name="Wang D."/>
            <person name="Mao Y."/>
        </authorList>
    </citation>
    <scope>NUCLEOTIDE SEQUENCE</scope>
    <source>
        <tissue evidence="1">Gametophyte</tissue>
    </source>
</reference>